<comment type="caution">
    <text evidence="3">The sequence shown here is derived from an EMBL/GenBank/DDBJ whole genome shotgun (WGS) entry which is preliminary data.</text>
</comment>
<evidence type="ECO:0000256" key="1">
    <source>
        <dbReference type="PROSITE-ProRule" id="PRU10141"/>
    </source>
</evidence>
<proteinExistence type="predicted"/>
<dbReference type="InterPro" id="IPR000719">
    <property type="entry name" value="Prot_kinase_dom"/>
</dbReference>
<dbReference type="GO" id="GO:0005524">
    <property type="term" value="F:ATP binding"/>
    <property type="evidence" value="ECO:0007669"/>
    <property type="project" value="UniProtKB-UniRule"/>
</dbReference>
<dbReference type="Gene3D" id="3.30.200.20">
    <property type="entry name" value="Phosphorylase Kinase, domain 1"/>
    <property type="match status" value="1"/>
</dbReference>
<dbReference type="PROSITE" id="PS00107">
    <property type="entry name" value="PROTEIN_KINASE_ATP"/>
    <property type="match status" value="1"/>
</dbReference>
<dbReference type="PROSITE" id="PS50011">
    <property type="entry name" value="PROTEIN_KINASE_DOM"/>
    <property type="match status" value="1"/>
</dbReference>
<evidence type="ECO:0000259" key="2">
    <source>
        <dbReference type="PROSITE" id="PS50011"/>
    </source>
</evidence>
<feature type="domain" description="Protein kinase" evidence="2">
    <location>
        <begin position="76"/>
        <end position="122"/>
    </location>
</feature>
<sequence length="122" mass="14235">MTKIAFSNHLYDPNLVVDRSAKNQNNKLTHPIQYNLFSRFRDFKIEREGKNAPVKVKESKIVSVTRDQSTKMINDYQIIGSLGKGSYGKVKKAKRGNEFYAIKIMNKRLLKKKKKRKEKNCL</sequence>
<keyword evidence="1" id="KW-0067">ATP-binding</keyword>
<dbReference type="InterPro" id="IPR011009">
    <property type="entry name" value="Kinase-like_dom_sf"/>
</dbReference>
<organism evidence="3 4">
    <name type="scientific">Anaeramoeba flamelloides</name>
    <dbReference type="NCBI Taxonomy" id="1746091"/>
    <lineage>
        <taxon>Eukaryota</taxon>
        <taxon>Metamonada</taxon>
        <taxon>Anaeramoebidae</taxon>
        <taxon>Anaeramoeba</taxon>
    </lineage>
</organism>
<dbReference type="AlphaFoldDB" id="A0AAV7YV15"/>
<keyword evidence="1" id="KW-0547">Nucleotide-binding</keyword>
<accession>A0AAV7YV15</accession>
<evidence type="ECO:0000313" key="4">
    <source>
        <dbReference type="Proteomes" id="UP001146793"/>
    </source>
</evidence>
<dbReference type="SUPFAM" id="SSF56112">
    <property type="entry name" value="Protein kinase-like (PK-like)"/>
    <property type="match status" value="1"/>
</dbReference>
<name>A0AAV7YV15_9EUKA</name>
<protein>
    <recommendedName>
        <fullName evidence="2">Protein kinase domain-containing protein</fullName>
    </recommendedName>
</protein>
<gene>
    <name evidence="3" type="ORF">M0812_21594</name>
</gene>
<dbReference type="GO" id="GO:0004672">
    <property type="term" value="F:protein kinase activity"/>
    <property type="evidence" value="ECO:0007669"/>
    <property type="project" value="InterPro"/>
</dbReference>
<dbReference type="InterPro" id="IPR017441">
    <property type="entry name" value="Protein_kinase_ATP_BS"/>
</dbReference>
<feature type="binding site" evidence="1">
    <location>
        <position position="103"/>
    </location>
    <ligand>
        <name>ATP</name>
        <dbReference type="ChEBI" id="CHEBI:30616"/>
    </ligand>
</feature>
<dbReference type="Proteomes" id="UP001146793">
    <property type="component" value="Unassembled WGS sequence"/>
</dbReference>
<reference evidence="3" key="1">
    <citation type="submission" date="2022-08" db="EMBL/GenBank/DDBJ databases">
        <title>Novel sulphate-reducing endosymbionts in the free-living metamonad Anaeramoeba.</title>
        <authorList>
            <person name="Jerlstrom-Hultqvist J."/>
            <person name="Cepicka I."/>
            <person name="Gallot-Lavallee L."/>
            <person name="Salas-Leiva D."/>
            <person name="Curtis B.A."/>
            <person name="Zahonova K."/>
            <person name="Pipaliya S."/>
            <person name="Dacks J."/>
            <person name="Roger A.J."/>
        </authorList>
    </citation>
    <scope>NUCLEOTIDE SEQUENCE</scope>
    <source>
        <strain evidence="3">Busselton2</strain>
    </source>
</reference>
<dbReference type="EMBL" id="JANTQA010000047">
    <property type="protein sequence ID" value="KAJ3432651.1"/>
    <property type="molecule type" value="Genomic_DNA"/>
</dbReference>
<evidence type="ECO:0000313" key="3">
    <source>
        <dbReference type="EMBL" id="KAJ3432651.1"/>
    </source>
</evidence>